<evidence type="ECO:0000256" key="2">
    <source>
        <dbReference type="ARBA" id="ARBA00022723"/>
    </source>
</evidence>
<keyword evidence="2 6" id="KW-0479">Metal-binding</keyword>
<feature type="active site" evidence="6">
    <location>
        <position position="217"/>
    </location>
</feature>
<protein>
    <recommendedName>
        <fullName evidence="8">Peptidase M12A domain-containing protein</fullName>
    </recommendedName>
</protein>
<name>A0AAD0YSN9_CHRID</name>
<dbReference type="GO" id="GO:0008270">
    <property type="term" value="F:zinc ion binding"/>
    <property type="evidence" value="ECO:0007669"/>
    <property type="project" value="UniProtKB-UniRule"/>
</dbReference>
<evidence type="ECO:0000256" key="4">
    <source>
        <dbReference type="ARBA" id="ARBA00022833"/>
    </source>
</evidence>
<dbReference type="PROSITE" id="PS51257">
    <property type="entry name" value="PROKAR_LIPOPROTEIN"/>
    <property type="match status" value="1"/>
</dbReference>
<dbReference type="SUPFAM" id="SSF55486">
    <property type="entry name" value="Metalloproteases ('zincins'), catalytic domain"/>
    <property type="match status" value="1"/>
</dbReference>
<dbReference type="AlphaFoldDB" id="A0AAD0YSN9"/>
<dbReference type="PRINTS" id="PR00480">
    <property type="entry name" value="ASTACIN"/>
</dbReference>
<dbReference type="GO" id="GO:0006508">
    <property type="term" value="P:proteolysis"/>
    <property type="evidence" value="ECO:0007669"/>
    <property type="project" value="UniProtKB-KW"/>
</dbReference>
<comment type="caution">
    <text evidence="6">Lacks conserved residue(s) required for the propagation of feature annotation.</text>
</comment>
<dbReference type="Pfam" id="PF01400">
    <property type="entry name" value="Astacin"/>
    <property type="match status" value="1"/>
</dbReference>
<dbReference type="Gene3D" id="3.40.390.10">
    <property type="entry name" value="Collagenase (Catalytic Domain)"/>
    <property type="match status" value="1"/>
</dbReference>
<feature type="domain" description="Peptidase M12A" evidence="8">
    <location>
        <begin position="108"/>
        <end position="317"/>
    </location>
</feature>
<sequence>MRKPWNYFLVSSFTMLTFFTSCTKDDIQSETQEAKSEKGELITLKSGVRVLLKNGTYYLSDDIVLSNAQVKSLESDGNIYSGIKGPLKPETTVHPSTGMPFNFNKAGKAVGQYPTPYNMWAMVRYVYGPSLSQVQREIMKAAIEHWEANSNVRFYNATGQPTVDPTYGFAYPYIEFVNGGNVNSSQIGRNANGGRQELKIQSSPFVYDAVIGAGIHELGHAMGFDHEHNAVNRDSYINLNINNVLPEKRFNFDKRTSNYHNIGSVDFSSVMIYDSRAFASSPNLIVMTKVSDGSTFSDNNVTSATDRRWVNGLYIPYVARSDVYRELADIVYKADNTVMTPQERLSYQSQLNNGNPYPPSGGRIPNDHGRFQ</sequence>
<organism evidence="9 10">
    <name type="scientific">Chryseobacterium indologenes</name>
    <name type="common">Flavobacterium indologenes</name>
    <dbReference type="NCBI Taxonomy" id="253"/>
    <lineage>
        <taxon>Bacteria</taxon>
        <taxon>Pseudomonadati</taxon>
        <taxon>Bacteroidota</taxon>
        <taxon>Flavobacteriia</taxon>
        <taxon>Flavobacteriales</taxon>
        <taxon>Weeksellaceae</taxon>
        <taxon>Chryseobacterium group</taxon>
        <taxon>Chryseobacterium</taxon>
    </lineage>
</organism>
<dbReference type="InterPro" id="IPR001506">
    <property type="entry name" value="Peptidase_M12A"/>
</dbReference>
<gene>
    <name evidence="9" type="ORF">EG352_01285</name>
</gene>
<dbReference type="InterPro" id="IPR006026">
    <property type="entry name" value="Peptidase_Metallo"/>
</dbReference>
<feature type="region of interest" description="Disordered" evidence="7">
    <location>
        <begin position="348"/>
        <end position="372"/>
    </location>
</feature>
<proteinExistence type="predicted"/>
<comment type="cofactor">
    <cofactor evidence="6">
        <name>Zn(2+)</name>
        <dbReference type="ChEBI" id="CHEBI:29105"/>
    </cofactor>
    <text evidence="6">Binds 1 zinc ion per subunit.</text>
</comment>
<dbReference type="GO" id="GO:0004222">
    <property type="term" value="F:metalloendopeptidase activity"/>
    <property type="evidence" value="ECO:0007669"/>
    <property type="project" value="UniProtKB-UniRule"/>
</dbReference>
<evidence type="ECO:0000256" key="1">
    <source>
        <dbReference type="ARBA" id="ARBA00022670"/>
    </source>
</evidence>
<evidence type="ECO:0000313" key="10">
    <source>
        <dbReference type="Proteomes" id="UP000269015"/>
    </source>
</evidence>
<evidence type="ECO:0000256" key="5">
    <source>
        <dbReference type="ARBA" id="ARBA00023049"/>
    </source>
</evidence>
<keyword evidence="3 6" id="KW-0378">Hydrolase</keyword>
<evidence type="ECO:0000256" key="3">
    <source>
        <dbReference type="ARBA" id="ARBA00022801"/>
    </source>
</evidence>
<dbReference type="EMBL" id="CP033930">
    <property type="protein sequence ID" value="AZB16503.1"/>
    <property type="molecule type" value="Genomic_DNA"/>
</dbReference>
<evidence type="ECO:0000259" key="8">
    <source>
        <dbReference type="PROSITE" id="PS51864"/>
    </source>
</evidence>
<keyword evidence="1 6" id="KW-0645">Protease</keyword>
<dbReference type="Proteomes" id="UP000269015">
    <property type="component" value="Chromosome"/>
</dbReference>
<feature type="binding site" evidence="6">
    <location>
        <position position="216"/>
    </location>
    <ligand>
        <name>Zn(2+)</name>
        <dbReference type="ChEBI" id="CHEBI:29105"/>
        <note>catalytic</note>
    </ligand>
</feature>
<accession>A0AAD0YSN9</accession>
<dbReference type="PANTHER" id="PTHR10127:SF780">
    <property type="entry name" value="METALLOENDOPEPTIDASE"/>
    <property type="match status" value="1"/>
</dbReference>
<dbReference type="PROSITE" id="PS51864">
    <property type="entry name" value="ASTACIN"/>
    <property type="match status" value="1"/>
</dbReference>
<reference evidence="9 10" key="1">
    <citation type="submission" date="2018-11" db="EMBL/GenBank/DDBJ databases">
        <title>Proposal to divide the Flavobacteriaceae and reorganize its genera based on Amino Acid Identity values calculated from whole genome sequences.</title>
        <authorList>
            <person name="Nicholson A.C."/>
            <person name="Gulvik C.A."/>
            <person name="Whitney A.M."/>
            <person name="Humrighouse B.W."/>
            <person name="Bell M."/>
            <person name="Holmes B."/>
            <person name="Steigerwalt A.G."/>
            <person name="Villarma A."/>
            <person name="Sheth M."/>
            <person name="Batra D."/>
            <person name="Pryor J."/>
            <person name="Bernardet J.-F."/>
            <person name="Hugo C."/>
            <person name="Kampfer P."/>
            <person name="Newman J."/>
            <person name="McQuiston J.R."/>
        </authorList>
    </citation>
    <scope>NUCLEOTIDE SEQUENCE [LARGE SCALE GENOMIC DNA]</scope>
    <source>
        <strain evidence="9 10">H5559</strain>
    </source>
</reference>
<dbReference type="RefSeq" id="WP_061084140.1">
    <property type="nucleotide sequence ID" value="NZ_CP023968.1"/>
</dbReference>
<dbReference type="PANTHER" id="PTHR10127">
    <property type="entry name" value="DISCOIDIN, CUB, EGF, LAMININ , AND ZINC METALLOPROTEASE DOMAIN CONTAINING"/>
    <property type="match status" value="1"/>
</dbReference>
<evidence type="ECO:0000256" key="6">
    <source>
        <dbReference type="PROSITE-ProRule" id="PRU01211"/>
    </source>
</evidence>
<dbReference type="SMART" id="SM00235">
    <property type="entry name" value="ZnMc"/>
    <property type="match status" value="1"/>
</dbReference>
<evidence type="ECO:0000256" key="7">
    <source>
        <dbReference type="SAM" id="MobiDB-lite"/>
    </source>
</evidence>
<keyword evidence="4 6" id="KW-0862">Zinc</keyword>
<keyword evidence="5 6" id="KW-0482">Metalloprotease</keyword>
<feature type="binding site" evidence="6">
    <location>
        <position position="220"/>
    </location>
    <ligand>
        <name>Zn(2+)</name>
        <dbReference type="ChEBI" id="CHEBI:29105"/>
        <note>catalytic</note>
    </ligand>
</feature>
<evidence type="ECO:0000313" key="9">
    <source>
        <dbReference type="EMBL" id="AZB16503.1"/>
    </source>
</evidence>
<feature type="binding site" evidence="6">
    <location>
        <position position="226"/>
    </location>
    <ligand>
        <name>Zn(2+)</name>
        <dbReference type="ChEBI" id="CHEBI:29105"/>
        <note>catalytic</note>
    </ligand>
</feature>
<dbReference type="InterPro" id="IPR024079">
    <property type="entry name" value="MetalloPept_cat_dom_sf"/>
</dbReference>